<dbReference type="STRING" id="416016.SAMN05443547_2003"/>
<proteinExistence type="predicted"/>
<name>A0A1M7ZXU5_9FLAO</name>
<keyword evidence="3" id="KW-1185">Reference proteome</keyword>
<protein>
    <submittedName>
        <fullName evidence="2">Uncharacterized protein</fullName>
    </submittedName>
</protein>
<organism evidence="2 3">
    <name type="scientific">Flavobacterium cucumis</name>
    <dbReference type="NCBI Taxonomy" id="416016"/>
    <lineage>
        <taxon>Bacteria</taxon>
        <taxon>Pseudomonadati</taxon>
        <taxon>Bacteroidota</taxon>
        <taxon>Flavobacteriia</taxon>
        <taxon>Flavobacteriales</taxon>
        <taxon>Flavobacteriaceae</taxon>
        <taxon>Flavobacterium</taxon>
    </lineage>
</organism>
<gene>
    <name evidence="2" type="ORF">SAMN05443547_2003</name>
</gene>
<dbReference type="Proteomes" id="UP000184611">
    <property type="component" value="Unassembled WGS sequence"/>
</dbReference>
<dbReference type="RefSeq" id="WP_073584200.1">
    <property type="nucleotide sequence ID" value="NZ_CBCSEA010000005.1"/>
</dbReference>
<dbReference type="OrthoDB" id="1372254at2"/>
<keyword evidence="1" id="KW-0732">Signal</keyword>
<evidence type="ECO:0000313" key="3">
    <source>
        <dbReference type="Proteomes" id="UP000184611"/>
    </source>
</evidence>
<reference evidence="3" key="1">
    <citation type="submission" date="2016-12" db="EMBL/GenBank/DDBJ databases">
        <authorList>
            <person name="Varghese N."/>
            <person name="Submissions S."/>
        </authorList>
    </citation>
    <scope>NUCLEOTIDE SEQUENCE [LARGE SCALE GENOMIC DNA]</scope>
    <source>
        <strain evidence="3">DSM 18830</strain>
    </source>
</reference>
<feature type="signal peptide" evidence="1">
    <location>
        <begin position="1"/>
        <end position="19"/>
    </location>
</feature>
<dbReference type="EMBL" id="FRYK01000003">
    <property type="protein sequence ID" value="SHO73640.1"/>
    <property type="molecule type" value="Genomic_DNA"/>
</dbReference>
<evidence type="ECO:0000313" key="2">
    <source>
        <dbReference type="EMBL" id="SHO73640.1"/>
    </source>
</evidence>
<evidence type="ECO:0000256" key="1">
    <source>
        <dbReference type="SAM" id="SignalP"/>
    </source>
</evidence>
<feature type="chain" id="PRO_5012252484" evidence="1">
    <location>
        <begin position="20"/>
        <end position="189"/>
    </location>
</feature>
<sequence>MKNILFLFLLIPLFSSAQSQDCIYDVNEKTDSTSLKVTPQKLLHERLFGNSKEFIFFNLINESGTPMLVVQQIQKNNAFIPVNCLDKKSKIIFQLANGKIVTLVHSDLESCSQLNYDSETKDNIRILTGYFYFTPSNYEELSKSSISLMRIQFISETKDYVVASEYFSETFNTKTNPKDYFIDYLKCVQ</sequence>
<accession>A0A1M7ZXU5</accession>
<dbReference type="AlphaFoldDB" id="A0A1M7ZXU5"/>